<evidence type="ECO:0000313" key="4">
    <source>
        <dbReference type="EMBL" id="MBE5034797.1"/>
    </source>
</evidence>
<evidence type="ECO:0000256" key="2">
    <source>
        <dbReference type="SAM" id="Phobius"/>
    </source>
</evidence>
<protein>
    <submittedName>
        <fullName evidence="4">PepSY domain-containing protein</fullName>
    </submittedName>
</protein>
<dbReference type="InterPro" id="IPR025711">
    <property type="entry name" value="PepSY"/>
</dbReference>
<organism evidence="4 5">
    <name type="scientific">Gallibacter intestinalis</name>
    <dbReference type="NCBI Taxonomy" id="2779356"/>
    <lineage>
        <taxon>Bacteria</taxon>
        <taxon>Bacillati</taxon>
        <taxon>Bacillota</taxon>
        <taxon>Clostridia</taxon>
        <taxon>Eubacteriales</taxon>
        <taxon>Eubacteriaceae</taxon>
        <taxon>Gallibacter</taxon>
    </lineage>
</organism>
<name>A0ABR9QVL1_9FIRM</name>
<proteinExistence type="predicted"/>
<evidence type="ECO:0000313" key="5">
    <source>
        <dbReference type="Proteomes" id="UP001516588"/>
    </source>
</evidence>
<evidence type="ECO:0000259" key="3">
    <source>
        <dbReference type="Pfam" id="PF03413"/>
    </source>
</evidence>
<sequence length="210" mass="22541">MSKNKKIVTGAVAAIVVLALAGGIWWYIDERPKTPDITDQEAQQIALEDAGLTAENAMITVSYDNEDNEYEVDVISADGSQEYEYTINGKNGKIKDKEMTTRSIPSTQSGNAGTSQNGTANSGNSAANANGAASAATLTLEDAKNAALKDGGFSASDVNFVKQEFDADSNEYDVEYIATDKNDGKQYKYEYEINASNGNINNKSKDADIY</sequence>
<dbReference type="Gene3D" id="3.10.450.40">
    <property type="match status" value="2"/>
</dbReference>
<feature type="region of interest" description="Disordered" evidence="1">
    <location>
        <begin position="94"/>
        <end position="128"/>
    </location>
</feature>
<feature type="domain" description="PepSY" evidence="3">
    <location>
        <begin position="138"/>
        <end position="200"/>
    </location>
</feature>
<dbReference type="Proteomes" id="UP001516588">
    <property type="component" value="Unassembled WGS sequence"/>
</dbReference>
<feature type="compositionally biased region" description="Low complexity" evidence="1">
    <location>
        <begin position="113"/>
        <end position="128"/>
    </location>
</feature>
<feature type="domain" description="PepSY" evidence="3">
    <location>
        <begin position="37"/>
        <end position="96"/>
    </location>
</feature>
<gene>
    <name evidence="4" type="ORF">INF20_00640</name>
</gene>
<dbReference type="Pfam" id="PF03413">
    <property type="entry name" value="PepSY"/>
    <property type="match status" value="2"/>
</dbReference>
<dbReference type="RefSeq" id="WP_226384463.1">
    <property type="nucleotide sequence ID" value="NZ_JADCKA010000001.1"/>
</dbReference>
<keyword evidence="5" id="KW-1185">Reference proteome</keyword>
<reference evidence="4 5" key="1">
    <citation type="submission" date="2020-10" db="EMBL/GenBank/DDBJ databases">
        <title>ChiBAC.</title>
        <authorList>
            <person name="Zenner C."/>
            <person name="Hitch T.C.A."/>
            <person name="Clavel T."/>
        </authorList>
    </citation>
    <scope>NUCLEOTIDE SEQUENCE [LARGE SCALE GENOMIC DNA]</scope>
    <source>
        <strain evidence="4 5">DSM 108706</strain>
    </source>
</reference>
<keyword evidence="2" id="KW-0472">Membrane</keyword>
<feature type="transmembrane region" description="Helical" evidence="2">
    <location>
        <begin position="7"/>
        <end position="28"/>
    </location>
</feature>
<evidence type="ECO:0000256" key="1">
    <source>
        <dbReference type="SAM" id="MobiDB-lite"/>
    </source>
</evidence>
<dbReference type="EMBL" id="JADCKA010000001">
    <property type="protein sequence ID" value="MBE5034797.1"/>
    <property type="molecule type" value="Genomic_DNA"/>
</dbReference>
<feature type="compositionally biased region" description="Polar residues" evidence="1">
    <location>
        <begin position="101"/>
        <end position="112"/>
    </location>
</feature>
<comment type="caution">
    <text evidence="4">The sequence shown here is derived from an EMBL/GenBank/DDBJ whole genome shotgun (WGS) entry which is preliminary data.</text>
</comment>
<accession>A0ABR9QVL1</accession>
<keyword evidence="2" id="KW-1133">Transmembrane helix</keyword>
<keyword evidence="2" id="KW-0812">Transmembrane</keyword>